<comment type="caution">
    <text evidence="2">The sequence shown here is derived from an EMBL/GenBank/DDBJ whole genome shotgun (WGS) entry which is preliminary data.</text>
</comment>
<sequence length="271" mass="31116">MELTFGTSQIFTSERMKSKPKLARLFKSVFGYTNVGNYARFTIFKKLMKHIDLPQNAKILDLGAGYGEYSFSLAKALPKAKIHSLDVDKERIATLNEAIKASGTNNITTHCTYTEQLEEREFDFIFSIDVFEHITPKEMPFKAAYDRLKPGGYFMVKIPNKHQRTLLPERYFEEHHEWLEEEHVGQVYNLEDLWKRFIGEGFRVVHGSYSDGWFSRLGWEAAYLGKKAGLLGQILSLPFAKLCIKIDRLVHGNSWGNAIQVIGIKEPSCQP</sequence>
<protein>
    <recommendedName>
        <fullName evidence="1">Methyltransferase domain-containing protein</fullName>
    </recommendedName>
</protein>
<dbReference type="RefSeq" id="WP_189631341.1">
    <property type="nucleotide sequence ID" value="NZ_BNAG01000004.1"/>
</dbReference>
<gene>
    <name evidence="2" type="ORF">GCM10011340_32520</name>
</gene>
<evidence type="ECO:0000259" key="1">
    <source>
        <dbReference type="Pfam" id="PF13847"/>
    </source>
</evidence>
<dbReference type="InterPro" id="IPR025714">
    <property type="entry name" value="Methyltranfer_dom"/>
</dbReference>
<keyword evidence="3" id="KW-1185">Reference proteome</keyword>
<name>A0ABQ3IBI8_9BACT</name>
<organism evidence="2 3">
    <name type="scientific">Roseivirga thermotolerans</name>
    <dbReference type="NCBI Taxonomy" id="1758176"/>
    <lineage>
        <taxon>Bacteria</taxon>
        <taxon>Pseudomonadati</taxon>
        <taxon>Bacteroidota</taxon>
        <taxon>Cytophagia</taxon>
        <taxon>Cytophagales</taxon>
        <taxon>Roseivirgaceae</taxon>
        <taxon>Roseivirga</taxon>
    </lineage>
</organism>
<reference evidence="3" key="1">
    <citation type="journal article" date="2019" name="Int. J. Syst. Evol. Microbiol.">
        <title>The Global Catalogue of Microorganisms (GCM) 10K type strain sequencing project: providing services to taxonomists for standard genome sequencing and annotation.</title>
        <authorList>
            <consortium name="The Broad Institute Genomics Platform"/>
            <consortium name="The Broad Institute Genome Sequencing Center for Infectious Disease"/>
            <person name="Wu L."/>
            <person name="Ma J."/>
        </authorList>
    </citation>
    <scope>NUCLEOTIDE SEQUENCE [LARGE SCALE GENOMIC DNA]</scope>
    <source>
        <strain evidence="3">CGMCC 1.15111</strain>
    </source>
</reference>
<accession>A0ABQ3IBI8</accession>
<dbReference type="CDD" id="cd02440">
    <property type="entry name" value="AdoMet_MTases"/>
    <property type="match status" value="1"/>
</dbReference>
<feature type="domain" description="Methyltransferase" evidence="1">
    <location>
        <begin position="56"/>
        <end position="173"/>
    </location>
</feature>
<dbReference type="Pfam" id="PF13847">
    <property type="entry name" value="Methyltransf_31"/>
    <property type="match status" value="1"/>
</dbReference>
<evidence type="ECO:0000313" key="2">
    <source>
        <dbReference type="EMBL" id="GHE73408.1"/>
    </source>
</evidence>
<dbReference type="SUPFAM" id="SSF53335">
    <property type="entry name" value="S-adenosyl-L-methionine-dependent methyltransferases"/>
    <property type="match status" value="1"/>
</dbReference>
<evidence type="ECO:0000313" key="3">
    <source>
        <dbReference type="Proteomes" id="UP000658258"/>
    </source>
</evidence>
<proteinExistence type="predicted"/>
<dbReference type="Proteomes" id="UP000658258">
    <property type="component" value="Unassembled WGS sequence"/>
</dbReference>
<dbReference type="InterPro" id="IPR029063">
    <property type="entry name" value="SAM-dependent_MTases_sf"/>
</dbReference>
<dbReference type="PANTHER" id="PTHR43861">
    <property type="entry name" value="TRANS-ACONITATE 2-METHYLTRANSFERASE-RELATED"/>
    <property type="match status" value="1"/>
</dbReference>
<dbReference type="EMBL" id="BNAG01000004">
    <property type="protein sequence ID" value="GHE73408.1"/>
    <property type="molecule type" value="Genomic_DNA"/>
</dbReference>
<dbReference type="Gene3D" id="3.40.50.150">
    <property type="entry name" value="Vaccinia Virus protein VP39"/>
    <property type="match status" value="1"/>
</dbReference>